<dbReference type="InterPro" id="IPR013655">
    <property type="entry name" value="PAS_fold_3"/>
</dbReference>
<proteinExistence type="predicted"/>
<comment type="caution">
    <text evidence="5">The sequence shown here is derived from an EMBL/GenBank/DDBJ whole genome shotgun (WGS) entry which is preliminary data.</text>
</comment>
<dbReference type="RefSeq" id="WP_133392968.1">
    <property type="nucleotide sequence ID" value="NZ_SMTG01000002.1"/>
</dbReference>
<dbReference type="InterPro" id="IPR001610">
    <property type="entry name" value="PAC"/>
</dbReference>
<dbReference type="OrthoDB" id="197861at2"/>
<dbReference type="InterPro" id="IPR000160">
    <property type="entry name" value="GGDEF_dom"/>
</dbReference>
<dbReference type="InterPro" id="IPR000700">
    <property type="entry name" value="PAS-assoc_C"/>
</dbReference>
<dbReference type="Gene3D" id="3.20.20.450">
    <property type="entry name" value="EAL domain"/>
    <property type="match status" value="1"/>
</dbReference>
<dbReference type="PROSITE" id="PS50112">
    <property type="entry name" value="PAS"/>
    <property type="match status" value="1"/>
</dbReference>
<dbReference type="InterPro" id="IPR052155">
    <property type="entry name" value="Biofilm_reg_signaling"/>
</dbReference>
<evidence type="ECO:0000259" key="2">
    <source>
        <dbReference type="PROSITE" id="PS50112"/>
    </source>
</evidence>
<reference evidence="5 6" key="1">
    <citation type="submission" date="2019-03" db="EMBL/GenBank/DDBJ databases">
        <title>Luteimonas zhaokaii sp.nov., isolated from the rectal contents of Plateau pika in Yushu, Qinghai Province, China.</title>
        <authorList>
            <person name="Zhang G."/>
        </authorList>
    </citation>
    <scope>NUCLEOTIDE SEQUENCE [LARGE SCALE GENOMIC DNA]</scope>
    <source>
        <strain evidence="5 6">THG-MD21</strain>
    </source>
</reference>
<dbReference type="Pfam" id="PF00990">
    <property type="entry name" value="GGDEF"/>
    <property type="match status" value="1"/>
</dbReference>
<dbReference type="SMART" id="SM00091">
    <property type="entry name" value="PAS"/>
    <property type="match status" value="2"/>
</dbReference>
<dbReference type="PANTHER" id="PTHR44757:SF2">
    <property type="entry name" value="BIOFILM ARCHITECTURE MAINTENANCE PROTEIN MBAA"/>
    <property type="match status" value="1"/>
</dbReference>
<dbReference type="EMBL" id="SMTG01000002">
    <property type="protein sequence ID" value="TDK33527.1"/>
    <property type="molecule type" value="Genomic_DNA"/>
</dbReference>
<dbReference type="Gene3D" id="3.30.450.20">
    <property type="entry name" value="PAS domain"/>
    <property type="match status" value="3"/>
</dbReference>
<keyword evidence="1" id="KW-1133">Transmembrane helix</keyword>
<dbReference type="AlphaFoldDB" id="A0A4R5UE13"/>
<dbReference type="Proteomes" id="UP000295543">
    <property type="component" value="Unassembled WGS sequence"/>
</dbReference>
<dbReference type="InterPro" id="IPR029787">
    <property type="entry name" value="Nucleotide_cyclase"/>
</dbReference>
<dbReference type="InterPro" id="IPR035919">
    <property type="entry name" value="EAL_sf"/>
</dbReference>
<dbReference type="SMART" id="SM00267">
    <property type="entry name" value="GGDEF"/>
    <property type="match status" value="1"/>
</dbReference>
<dbReference type="CDD" id="cd00130">
    <property type="entry name" value="PAS"/>
    <property type="match status" value="2"/>
</dbReference>
<dbReference type="InterPro" id="IPR001633">
    <property type="entry name" value="EAL_dom"/>
</dbReference>
<evidence type="ECO:0000313" key="5">
    <source>
        <dbReference type="EMBL" id="TDK33527.1"/>
    </source>
</evidence>
<gene>
    <name evidence="5" type="ORF">E2F49_05835</name>
</gene>
<sequence length="972" mass="106797">MRNAGLWLGVVLSVGLLVLVLLDREARLEAASRQSMALATGVDRLLHYELRNIQRAMHAIEAERLLHDDLPAEQASAHVDRWVRSVVARHHELDDILLFDLQRRPHRSADQRVVEWVAALRHGADPMHAGPLLPLPKGALLPLAVPMQSGGWTVALFRTHELQNMVDALDIGDEGSATIYTQAGVVVARFGRSGTHVGRRVDIPAEVSTEGARYREHMVSQLDGVERAVTFSNTSDYPFLVSAGIGVHEALTPWRIYAAAALVLGLVYWIVFGMVVRRARRDERARFGLAAEVAEQADWLQQAQLASGTGVWRLYPQAGYVRATDEMAALYGLQARDGRIPVEAFFERIHEDDRARIAAELAASQVDRQPFVQEYRVCLPDGTVRWLKARGATIEDGSTGMLMTGTVTDVTDRRDAQQRIERAEQQFRHLFERNPLPTWVYDLQTLRVLAVNEAAVETYGYSREDLLDMRVTDLLAPEDLEAGREALSPGGGQGAQDRPWMLMTRDARHVEVHVHARTIDVDGRPARLVLAEDIGARMSYERDLAWRASHDPTTGMLTLAALAEQLDSHCAADGGHGFSVAYVQLRDLELIAPTLGRRAGENILCEAAARFSRVAERYGAAGYMPSETFVIVALVPQDLEAMVAALVEAIGLPVESEGGKFALEAWIGLASGPCEDGGAEKVIGHAALAALHARRENLPVVQYSAAMAEQASSRLAMVRQLRQAHERGEFELHFQPIHRLHDGSVAAVEALLRWRQADGSYISPAQFIPLCEESGLIVPIGAWVLEEAARVHARLVEIGCGDVAIAVNVSAVQFEADMNPGAIRRLFERHALPPHALHLELTESVLLRHPDDARVLMRTLRDEGLCLSIDDFGTGFSSMAYLRELPLDHLKIDRAFVRDVTGDARSAAICRALIALGHGLGLAIIAEGVEEAAQLEWLRAHGCDQAQGYHLGRPMPIDALLARLAGGPVPLD</sequence>
<dbReference type="PROSITE" id="PS50883">
    <property type="entry name" value="EAL"/>
    <property type="match status" value="1"/>
</dbReference>
<feature type="domain" description="PAC" evidence="3">
    <location>
        <begin position="371"/>
        <end position="422"/>
    </location>
</feature>
<dbReference type="Gene3D" id="3.30.70.270">
    <property type="match status" value="1"/>
</dbReference>
<evidence type="ECO:0000259" key="4">
    <source>
        <dbReference type="PROSITE" id="PS50883"/>
    </source>
</evidence>
<dbReference type="Pfam" id="PF08447">
    <property type="entry name" value="PAS_3"/>
    <property type="match status" value="1"/>
</dbReference>
<evidence type="ECO:0000313" key="6">
    <source>
        <dbReference type="Proteomes" id="UP000295543"/>
    </source>
</evidence>
<feature type="domain" description="PAS" evidence="2">
    <location>
        <begin position="423"/>
        <end position="487"/>
    </location>
</feature>
<accession>A0A4R5UE13</accession>
<dbReference type="CDD" id="cd12915">
    <property type="entry name" value="PDC2_DGC_like"/>
    <property type="match status" value="1"/>
</dbReference>
<dbReference type="Pfam" id="PF13426">
    <property type="entry name" value="PAS_9"/>
    <property type="match status" value="1"/>
</dbReference>
<organism evidence="5 6">
    <name type="scientific">Luteimonas terrae</name>
    <dbReference type="NCBI Taxonomy" id="1530191"/>
    <lineage>
        <taxon>Bacteria</taxon>
        <taxon>Pseudomonadati</taxon>
        <taxon>Pseudomonadota</taxon>
        <taxon>Gammaproteobacteria</taxon>
        <taxon>Lysobacterales</taxon>
        <taxon>Lysobacteraceae</taxon>
        <taxon>Luteimonas</taxon>
    </lineage>
</organism>
<dbReference type="CDD" id="cd01948">
    <property type="entry name" value="EAL"/>
    <property type="match status" value="1"/>
</dbReference>
<keyword evidence="1" id="KW-0472">Membrane</keyword>
<dbReference type="InterPro" id="IPR000014">
    <property type="entry name" value="PAS"/>
</dbReference>
<dbReference type="SUPFAM" id="SSF55073">
    <property type="entry name" value="Nucleotide cyclase"/>
    <property type="match status" value="1"/>
</dbReference>
<dbReference type="SUPFAM" id="SSF141868">
    <property type="entry name" value="EAL domain-like"/>
    <property type="match status" value="1"/>
</dbReference>
<feature type="domain" description="EAL" evidence="4">
    <location>
        <begin position="714"/>
        <end position="968"/>
    </location>
</feature>
<dbReference type="Pfam" id="PF00563">
    <property type="entry name" value="EAL"/>
    <property type="match status" value="1"/>
</dbReference>
<feature type="transmembrane region" description="Helical" evidence="1">
    <location>
        <begin position="254"/>
        <end position="276"/>
    </location>
</feature>
<dbReference type="PANTHER" id="PTHR44757">
    <property type="entry name" value="DIGUANYLATE CYCLASE DGCP"/>
    <property type="match status" value="1"/>
</dbReference>
<evidence type="ECO:0000256" key="1">
    <source>
        <dbReference type="SAM" id="Phobius"/>
    </source>
</evidence>
<keyword evidence="1" id="KW-0812">Transmembrane</keyword>
<dbReference type="SMART" id="SM00052">
    <property type="entry name" value="EAL"/>
    <property type="match status" value="1"/>
</dbReference>
<dbReference type="Gene3D" id="2.10.70.100">
    <property type="match status" value="1"/>
</dbReference>
<dbReference type="NCBIfam" id="TIGR00229">
    <property type="entry name" value="sensory_box"/>
    <property type="match status" value="2"/>
</dbReference>
<protein>
    <submittedName>
        <fullName evidence="5">Phosphodiesterase</fullName>
    </submittedName>
</protein>
<dbReference type="SMART" id="SM00086">
    <property type="entry name" value="PAC"/>
    <property type="match status" value="2"/>
</dbReference>
<dbReference type="InterPro" id="IPR035965">
    <property type="entry name" value="PAS-like_dom_sf"/>
</dbReference>
<dbReference type="PROSITE" id="PS50113">
    <property type="entry name" value="PAC"/>
    <property type="match status" value="1"/>
</dbReference>
<name>A0A4R5UE13_9GAMM</name>
<keyword evidence="6" id="KW-1185">Reference proteome</keyword>
<evidence type="ECO:0000259" key="3">
    <source>
        <dbReference type="PROSITE" id="PS50113"/>
    </source>
</evidence>
<dbReference type="SUPFAM" id="SSF55785">
    <property type="entry name" value="PYP-like sensor domain (PAS domain)"/>
    <property type="match status" value="2"/>
</dbReference>
<dbReference type="InterPro" id="IPR043128">
    <property type="entry name" value="Rev_trsase/Diguanyl_cyclase"/>
</dbReference>